<dbReference type="Proteomes" id="UP000321058">
    <property type="component" value="Unassembled WGS sequence"/>
</dbReference>
<sequence length="50" mass="5206">MPDPGGEALVAVPDQFSAGIGQADAIAMIEIQRLLPIPYWIKSPLAGTSV</sequence>
<proteinExistence type="predicted"/>
<accession>A0A512NT96</accession>
<dbReference type="EMBL" id="BKAJ01000325">
    <property type="protein sequence ID" value="GEP62159.1"/>
    <property type="molecule type" value="Genomic_DNA"/>
</dbReference>
<protein>
    <submittedName>
        <fullName evidence="1">Uncharacterized protein</fullName>
    </submittedName>
</protein>
<gene>
    <name evidence="1" type="ORF">RSO01_93250</name>
</gene>
<evidence type="ECO:0000313" key="1">
    <source>
        <dbReference type="EMBL" id="GEP62159.1"/>
    </source>
</evidence>
<keyword evidence="2" id="KW-1185">Reference proteome</keyword>
<name>A0A512NT96_9HYPH</name>
<organism evidence="1 2">
    <name type="scientific">Reyranella soli</name>
    <dbReference type="NCBI Taxonomy" id="1230389"/>
    <lineage>
        <taxon>Bacteria</taxon>
        <taxon>Pseudomonadati</taxon>
        <taxon>Pseudomonadota</taxon>
        <taxon>Alphaproteobacteria</taxon>
        <taxon>Hyphomicrobiales</taxon>
        <taxon>Reyranellaceae</taxon>
        <taxon>Reyranella</taxon>
    </lineage>
</organism>
<reference evidence="1 2" key="1">
    <citation type="submission" date="2019-07" db="EMBL/GenBank/DDBJ databases">
        <title>Whole genome shotgun sequence of Reyranella soli NBRC 108950.</title>
        <authorList>
            <person name="Hosoyama A."/>
            <person name="Uohara A."/>
            <person name="Ohji S."/>
            <person name="Ichikawa N."/>
        </authorList>
    </citation>
    <scope>NUCLEOTIDE SEQUENCE [LARGE SCALE GENOMIC DNA]</scope>
    <source>
        <strain evidence="1 2">NBRC 108950</strain>
    </source>
</reference>
<evidence type="ECO:0000313" key="2">
    <source>
        <dbReference type="Proteomes" id="UP000321058"/>
    </source>
</evidence>
<comment type="caution">
    <text evidence="1">The sequence shown here is derived from an EMBL/GenBank/DDBJ whole genome shotgun (WGS) entry which is preliminary data.</text>
</comment>
<dbReference type="AlphaFoldDB" id="A0A512NT96"/>